<dbReference type="Proteomes" id="UP000835052">
    <property type="component" value="Unassembled WGS sequence"/>
</dbReference>
<protein>
    <submittedName>
        <fullName evidence="2">Uncharacterized protein</fullName>
    </submittedName>
</protein>
<dbReference type="AlphaFoldDB" id="A0A8S1HGQ2"/>
<name>A0A8S1HGQ2_9PELO</name>
<evidence type="ECO:0000313" key="3">
    <source>
        <dbReference type="Proteomes" id="UP000835052"/>
    </source>
</evidence>
<sequence length="113" mass="12733">MNGVPVQKPRKVTIGKGKVTDESNTFQGWAAFADAWGQKSRGTIKRPADGGRVCGSWRSQTTREDQPYKEMKPRGRSQLWKRDKKINCSEFRVKSDSAKLKVTVRESPGNGMF</sequence>
<feature type="compositionally biased region" description="Basic and acidic residues" evidence="1">
    <location>
        <begin position="61"/>
        <end position="73"/>
    </location>
</feature>
<comment type="caution">
    <text evidence="2">The sequence shown here is derived from an EMBL/GenBank/DDBJ whole genome shotgun (WGS) entry which is preliminary data.</text>
</comment>
<evidence type="ECO:0000256" key="1">
    <source>
        <dbReference type="SAM" id="MobiDB-lite"/>
    </source>
</evidence>
<gene>
    <name evidence="2" type="ORF">CAUJ_LOCUS9457</name>
</gene>
<accession>A0A8S1HGQ2</accession>
<keyword evidence="3" id="KW-1185">Reference proteome</keyword>
<evidence type="ECO:0000313" key="2">
    <source>
        <dbReference type="EMBL" id="CAD6193538.1"/>
    </source>
</evidence>
<reference evidence="2" key="1">
    <citation type="submission" date="2020-10" db="EMBL/GenBank/DDBJ databases">
        <authorList>
            <person name="Kikuchi T."/>
        </authorList>
    </citation>
    <scope>NUCLEOTIDE SEQUENCE</scope>
    <source>
        <strain evidence="2">NKZ352</strain>
    </source>
</reference>
<organism evidence="2 3">
    <name type="scientific">Caenorhabditis auriculariae</name>
    <dbReference type="NCBI Taxonomy" id="2777116"/>
    <lineage>
        <taxon>Eukaryota</taxon>
        <taxon>Metazoa</taxon>
        <taxon>Ecdysozoa</taxon>
        <taxon>Nematoda</taxon>
        <taxon>Chromadorea</taxon>
        <taxon>Rhabditida</taxon>
        <taxon>Rhabditina</taxon>
        <taxon>Rhabditomorpha</taxon>
        <taxon>Rhabditoidea</taxon>
        <taxon>Rhabditidae</taxon>
        <taxon>Peloderinae</taxon>
        <taxon>Caenorhabditis</taxon>
    </lineage>
</organism>
<proteinExistence type="predicted"/>
<feature type="region of interest" description="Disordered" evidence="1">
    <location>
        <begin position="41"/>
        <end position="79"/>
    </location>
</feature>
<dbReference type="EMBL" id="CAJGYM010000036">
    <property type="protein sequence ID" value="CAD6193538.1"/>
    <property type="molecule type" value="Genomic_DNA"/>
</dbReference>